<dbReference type="Pfam" id="PF00144">
    <property type="entry name" value="Beta-lactamase"/>
    <property type="match status" value="1"/>
</dbReference>
<dbReference type="SUPFAM" id="SSF56601">
    <property type="entry name" value="beta-lactamase/transpeptidase-like"/>
    <property type="match status" value="1"/>
</dbReference>
<organism evidence="2 3">
    <name type="scientific">Zopfia rhizophila CBS 207.26</name>
    <dbReference type="NCBI Taxonomy" id="1314779"/>
    <lineage>
        <taxon>Eukaryota</taxon>
        <taxon>Fungi</taxon>
        <taxon>Dikarya</taxon>
        <taxon>Ascomycota</taxon>
        <taxon>Pezizomycotina</taxon>
        <taxon>Dothideomycetes</taxon>
        <taxon>Dothideomycetes incertae sedis</taxon>
        <taxon>Zopfiaceae</taxon>
        <taxon>Zopfia</taxon>
    </lineage>
</organism>
<dbReference type="InterPro" id="IPR001466">
    <property type="entry name" value="Beta-lactam-related"/>
</dbReference>
<evidence type="ECO:0000313" key="2">
    <source>
        <dbReference type="EMBL" id="KAF2178920.1"/>
    </source>
</evidence>
<protein>
    <recommendedName>
        <fullName evidence="1">Beta-lactamase-related domain-containing protein</fullName>
    </recommendedName>
</protein>
<evidence type="ECO:0000313" key="3">
    <source>
        <dbReference type="Proteomes" id="UP000800200"/>
    </source>
</evidence>
<dbReference type="EMBL" id="ML994671">
    <property type="protein sequence ID" value="KAF2178920.1"/>
    <property type="molecule type" value="Genomic_DNA"/>
</dbReference>
<dbReference type="Gene3D" id="3.40.710.10">
    <property type="entry name" value="DD-peptidase/beta-lactamase superfamily"/>
    <property type="match status" value="1"/>
</dbReference>
<evidence type="ECO:0000259" key="1">
    <source>
        <dbReference type="Pfam" id="PF00144"/>
    </source>
</evidence>
<accession>A0A6A6DLU9</accession>
<keyword evidence="3" id="KW-1185">Reference proteome</keyword>
<dbReference type="Proteomes" id="UP000800200">
    <property type="component" value="Unassembled WGS sequence"/>
</dbReference>
<dbReference type="InterPro" id="IPR012338">
    <property type="entry name" value="Beta-lactam/transpept-like"/>
</dbReference>
<feature type="domain" description="Beta-lactamase-related" evidence="1">
    <location>
        <begin position="22"/>
        <end position="180"/>
    </location>
</feature>
<dbReference type="AlphaFoldDB" id="A0A6A6DLU9"/>
<sequence>MERTTANHDVYQADGNTAKPYAILLDGTAVELPTGNLDSVRINGAAGGVRSTVSDLLRWSHALMTRGLPAHEYIDVSRHRLKGCSELFHTAAIIDPTANGGTNYGLGLVRQTTPAALRLISPNRTFFASVLGNNSLSHQVFSHHGNFNGASCSFYLLPESCSAIVLLLNAMGLSEATDWIAQDIIRTLFEFESIDVIKKAHDCVTQFQAWYKLKIQGPFETGRLPASTNRSINDYIGTYRLNGYENFTLWFQPHEDNAEKMELIVNNRPNQKHVLSHYHFDVWEFALASYNEYLKKGYGTYESYVEFLISFQRHTDGTIRALTWCLDGMDVVFTKRD</sequence>
<dbReference type="OrthoDB" id="5946976at2759"/>
<proteinExistence type="predicted"/>
<reference evidence="2" key="1">
    <citation type="journal article" date="2020" name="Stud. Mycol.">
        <title>101 Dothideomycetes genomes: a test case for predicting lifestyles and emergence of pathogens.</title>
        <authorList>
            <person name="Haridas S."/>
            <person name="Albert R."/>
            <person name="Binder M."/>
            <person name="Bloem J."/>
            <person name="Labutti K."/>
            <person name="Salamov A."/>
            <person name="Andreopoulos B."/>
            <person name="Baker S."/>
            <person name="Barry K."/>
            <person name="Bills G."/>
            <person name="Bluhm B."/>
            <person name="Cannon C."/>
            <person name="Castanera R."/>
            <person name="Culley D."/>
            <person name="Daum C."/>
            <person name="Ezra D."/>
            <person name="Gonzalez J."/>
            <person name="Henrissat B."/>
            <person name="Kuo A."/>
            <person name="Liang C."/>
            <person name="Lipzen A."/>
            <person name="Lutzoni F."/>
            <person name="Magnuson J."/>
            <person name="Mondo S."/>
            <person name="Nolan M."/>
            <person name="Ohm R."/>
            <person name="Pangilinan J."/>
            <person name="Park H.-J."/>
            <person name="Ramirez L."/>
            <person name="Alfaro M."/>
            <person name="Sun H."/>
            <person name="Tritt A."/>
            <person name="Yoshinaga Y."/>
            <person name="Zwiers L.-H."/>
            <person name="Turgeon B."/>
            <person name="Goodwin S."/>
            <person name="Spatafora J."/>
            <person name="Crous P."/>
            <person name="Grigoriev I."/>
        </authorList>
    </citation>
    <scope>NUCLEOTIDE SEQUENCE</scope>
    <source>
        <strain evidence="2">CBS 207.26</strain>
    </source>
</reference>
<gene>
    <name evidence="2" type="ORF">K469DRAFT_801981</name>
</gene>
<name>A0A6A6DLU9_9PEZI</name>